<dbReference type="Proteomes" id="UP001432027">
    <property type="component" value="Unassembled WGS sequence"/>
</dbReference>
<evidence type="ECO:0000256" key="1">
    <source>
        <dbReference type="SAM" id="Coils"/>
    </source>
</evidence>
<evidence type="ECO:0000313" key="3">
    <source>
        <dbReference type="EMBL" id="GMS88105.1"/>
    </source>
</evidence>
<reference evidence="3" key="1">
    <citation type="submission" date="2023-10" db="EMBL/GenBank/DDBJ databases">
        <title>Genome assembly of Pristionchus species.</title>
        <authorList>
            <person name="Yoshida K."/>
            <person name="Sommer R.J."/>
        </authorList>
    </citation>
    <scope>NUCLEOTIDE SEQUENCE</scope>
    <source>
        <strain evidence="3">RS0144</strain>
    </source>
</reference>
<name>A0AAV5SZC4_9BILA</name>
<feature type="compositionally biased region" description="Acidic residues" evidence="2">
    <location>
        <begin position="1"/>
        <end position="30"/>
    </location>
</feature>
<keyword evidence="4" id="KW-1185">Reference proteome</keyword>
<proteinExistence type="predicted"/>
<feature type="region of interest" description="Disordered" evidence="2">
    <location>
        <begin position="1"/>
        <end position="39"/>
    </location>
</feature>
<accession>A0AAV5SZC4</accession>
<feature type="coiled-coil region" evidence="1">
    <location>
        <begin position="97"/>
        <end position="124"/>
    </location>
</feature>
<dbReference type="AlphaFoldDB" id="A0AAV5SZC4"/>
<evidence type="ECO:0000256" key="2">
    <source>
        <dbReference type="SAM" id="MobiDB-lite"/>
    </source>
</evidence>
<feature type="non-terminal residue" evidence="3">
    <location>
        <position position="1"/>
    </location>
</feature>
<evidence type="ECO:0000313" key="4">
    <source>
        <dbReference type="Proteomes" id="UP001432027"/>
    </source>
</evidence>
<organism evidence="3 4">
    <name type="scientific">Pristionchus entomophagus</name>
    <dbReference type="NCBI Taxonomy" id="358040"/>
    <lineage>
        <taxon>Eukaryota</taxon>
        <taxon>Metazoa</taxon>
        <taxon>Ecdysozoa</taxon>
        <taxon>Nematoda</taxon>
        <taxon>Chromadorea</taxon>
        <taxon>Rhabditida</taxon>
        <taxon>Rhabditina</taxon>
        <taxon>Diplogasteromorpha</taxon>
        <taxon>Diplogasteroidea</taxon>
        <taxon>Neodiplogasteridae</taxon>
        <taxon>Pristionchus</taxon>
    </lineage>
</organism>
<comment type="caution">
    <text evidence="3">The sequence shown here is derived from an EMBL/GenBank/DDBJ whole genome shotgun (WGS) entry which is preliminary data.</text>
</comment>
<protein>
    <submittedName>
        <fullName evidence="3">Uncharacterized protein</fullName>
    </submittedName>
</protein>
<keyword evidence="1" id="KW-0175">Coiled coil</keyword>
<gene>
    <name evidence="3" type="ORF">PENTCL1PPCAC_10280</name>
</gene>
<sequence length="171" mass="19900">QDDENVEKEDEEEDETQESADEDEKEDELPQEMMSGPQDLIQLSMRVMAENEERLEQLRVAAVNEPIDPQIEELDAKWGQLEKTMDEKAKKQFIASRQELYARIADMKEQAQQLRQKIMTEIESSDIPTVNVAMQNQEMIETHMADLPKQEVGGLQRTLDEFFPKKNDETN</sequence>
<dbReference type="EMBL" id="BTSX01000003">
    <property type="protein sequence ID" value="GMS88105.1"/>
    <property type="molecule type" value="Genomic_DNA"/>
</dbReference>